<keyword evidence="5 6" id="KW-0413">Isomerase</keyword>
<evidence type="ECO:0000256" key="5">
    <source>
        <dbReference type="ARBA" id="ARBA00023235"/>
    </source>
</evidence>
<dbReference type="PROSITE" id="PS51257">
    <property type="entry name" value="PROKAR_LIPOPROTEIN"/>
    <property type="match status" value="1"/>
</dbReference>
<evidence type="ECO:0000256" key="3">
    <source>
        <dbReference type="ARBA" id="ARBA00013194"/>
    </source>
</evidence>
<dbReference type="GO" id="GO:0003755">
    <property type="term" value="F:peptidyl-prolyl cis-trans isomerase activity"/>
    <property type="evidence" value="ECO:0007669"/>
    <property type="project" value="UniProtKB-KW"/>
</dbReference>
<dbReference type="AlphaFoldDB" id="A0A6J4K888"/>
<dbReference type="InterPro" id="IPR001179">
    <property type="entry name" value="PPIase_FKBP_dom"/>
</dbReference>
<protein>
    <recommendedName>
        <fullName evidence="3 6">peptidylprolyl isomerase</fullName>
        <ecNumber evidence="3 6">5.2.1.8</ecNumber>
    </recommendedName>
</protein>
<organism evidence="10">
    <name type="scientific">uncultured Friedmanniella sp</name>
    <dbReference type="NCBI Taxonomy" id="335381"/>
    <lineage>
        <taxon>Bacteria</taxon>
        <taxon>Bacillati</taxon>
        <taxon>Actinomycetota</taxon>
        <taxon>Actinomycetes</taxon>
        <taxon>Propionibacteriales</taxon>
        <taxon>Nocardioidaceae</taxon>
        <taxon>Friedmanniella</taxon>
        <taxon>environmental samples</taxon>
    </lineage>
</organism>
<feature type="domain" description="PPIase FKBP-type" evidence="9">
    <location>
        <begin position="106"/>
        <end position="195"/>
    </location>
</feature>
<keyword evidence="8" id="KW-0732">Signal</keyword>
<dbReference type="PANTHER" id="PTHR43811">
    <property type="entry name" value="FKBP-TYPE PEPTIDYL-PROLYL CIS-TRANS ISOMERASE FKPA"/>
    <property type="match status" value="1"/>
</dbReference>
<keyword evidence="4 6" id="KW-0697">Rotamase</keyword>
<feature type="compositionally biased region" description="Low complexity" evidence="7">
    <location>
        <begin position="33"/>
        <end position="56"/>
    </location>
</feature>
<dbReference type="PROSITE" id="PS50059">
    <property type="entry name" value="FKBP_PPIASE"/>
    <property type="match status" value="2"/>
</dbReference>
<dbReference type="EC" id="5.2.1.8" evidence="3 6"/>
<evidence type="ECO:0000256" key="1">
    <source>
        <dbReference type="ARBA" id="ARBA00000971"/>
    </source>
</evidence>
<feature type="signal peptide" evidence="8">
    <location>
        <begin position="1"/>
        <end position="24"/>
    </location>
</feature>
<sequence length="338" mass="34685">MRAIPQKSLLVLALSGSLFLAACGSDGEATGDASASAVPSASASASGSATPSAKPSKVPTSKNFDKVSVSGAFGKSPKVKIDAPYAIDKTRTKVLEDSDGAVVAAGQTVEVNYYGVDGRTGKKFDESFSAGQPVAFSLDQVVPGFSKGLTGQKKGSRVLIAMPGSDGYDASGGNAQAGIEVGDTLVFVVDIVDVQLSEPAGTRVEPKAGLPTVTGPLDKPDITIPKSDAPEELVVQPLIKGDGTKVGASDTITFAYRWEIWDDGRLVEESYGQKPGSSPLSGLVAGLQEGLEGQTVGSRVLLVIPPDKGYPDGNAQPKVDKGETLVMVVDLLFTQAGQ</sequence>
<reference evidence="10" key="1">
    <citation type="submission" date="2020-02" db="EMBL/GenBank/DDBJ databases">
        <authorList>
            <person name="Meier V. D."/>
        </authorList>
    </citation>
    <scope>NUCLEOTIDE SEQUENCE</scope>
    <source>
        <strain evidence="10">AVDCRST_MAG48</strain>
    </source>
</reference>
<comment type="similarity">
    <text evidence="2">Belongs to the FKBP-type PPIase family.</text>
</comment>
<dbReference type="Pfam" id="PF00254">
    <property type="entry name" value="FKBP_C"/>
    <property type="match status" value="2"/>
</dbReference>
<accession>A0A6J4K888</accession>
<proteinExistence type="inferred from homology"/>
<evidence type="ECO:0000256" key="8">
    <source>
        <dbReference type="SAM" id="SignalP"/>
    </source>
</evidence>
<gene>
    <name evidence="10" type="ORF">AVDCRST_MAG48-1088</name>
</gene>
<dbReference type="EMBL" id="CADCTS010000158">
    <property type="protein sequence ID" value="CAA9298094.1"/>
    <property type="molecule type" value="Genomic_DNA"/>
</dbReference>
<evidence type="ECO:0000259" key="9">
    <source>
        <dbReference type="PROSITE" id="PS50059"/>
    </source>
</evidence>
<dbReference type="SUPFAM" id="SSF54534">
    <property type="entry name" value="FKBP-like"/>
    <property type="match status" value="2"/>
</dbReference>
<feature type="chain" id="PRO_5039234879" description="peptidylprolyl isomerase" evidence="8">
    <location>
        <begin position="25"/>
        <end position="338"/>
    </location>
</feature>
<dbReference type="Gene3D" id="3.10.50.40">
    <property type="match status" value="2"/>
</dbReference>
<dbReference type="InterPro" id="IPR046357">
    <property type="entry name" value="PPIase_dom_sf"/>
</dbReference>
<evidence type="ECO:0000313" key="10">
    <source>
        <dbReference type="EMBL" id="CAA9298094.1"/>
    </source>
</evidence>
<comment type="catalytic activity">
    <reaction evidence="1 6">
        <text>[protein]-peptidylproline (omega=180) = [protein]-peptidylproline (omega=0)</text>
        <dbReference type="Rhea" id="RHEA:16237"/>
        <dbReference type="Rhea" id="RHEA-COMP:10747"/>
        <dbReference type="Rhea" id="RHEA-COMP:10748"/>
        <dbReference type="ChEBI" id="CHEBI:83833"/>
        <dbReference type="ChEBI" id="CHEBI:83834"/>
        <dbReference type="EC" id="5.2.1.8"/>
    </reaction>
</comment>
<name>A0A6J4K888_9ACTN</name>
<feature type="region of interest" description="Disordered" evidence="7">
    <location>
        <begin position="31"/>
        <end position="61"/>
    </location>
</feature>
<evidence type="ECO:0000256" key="2">
    <source>
        <dbReference type="ARBA" id="ARBA00006577"/>
    </source>
</evidence>
<evidence type="ECO:0000256" key="4">
    <source>
        <dbReference type="ARBA" id="ARBA00023110"/>
    </source>
</evidence>
<evidence type="ECO:0000256" key="6">
    <source>
        <dbReference type="PROSITE-ProRule" id="PRU00277"/>
    </source>
</evidence>
<evidence type="ECO:0000256" key="7">
    <source>
        <dbReference type="SAM" id="MobiDB-lite"/>
    </source>
</evidence>
<dbReference type="PANTHER" id="PTHR43811:SF19">
    <property type="entry name" value="39 KDA FK506-BINDING NUCLEAR PROTEIN"/>
    <property type="match status" value="1"/>
</dbReference>
<feature type="domain" description="PPIase FKBP-type" evidence="9">
    <location>
        <begin position="249"/>
        <end position="335"/>
    </location>
</feature>